<dbReference type="PROSITE" id="PS00523">
    <property type="entry name" value="SULFATASE_1"/>
    <property type="match status" value="1"/>
</dbReference>
<evidence type="ECO:0000256" key="2">
    <source>
        <dbReference type="ARBA" id="ARBA00022723"/>
    </source>
</evidence>
<comment type="similarity">
    <text evidence="1">Belongs to the sulfatase family.</text>
</comment>
<gene>
    <name evidence="6" type="ORF">DWB85_18065</name>
</gene>
<keyword evidence="4" id="KW-0106">Calcium</keyword>
<dbReference type="InterPro" id="IPR017850">
    <property type="entry name" value="Alkaline_phosphatase_core_sf"/>
</dbReference>
<dbReference type="AlphaFoldDB" id="A0A3L7DSE5"/>
<dbReference type="OrthoDB" id="974590at2"/>
<dbReference type="InterPro" id="IPR000917">
    <property type="entry name" value="Sulfatase_N"/>
</dbReference>
<evidence type="ECO:0000259" key="5">
    <source>
        <dbReference type="Pfam" id="PF00884"/>
    </source>
</evidence>
<reference evidence="6 7" key="1">
    <citation type="submission" date="2018-07" db="EMBL/GenBank/DDBJ databases">
        <title>Halioglobus sp. genome submission.</title>
        <authorList>
            <person name="Ye M.-Q."/>
            <person name="Du Z.-J."/>
        </authorList>
    </citation>
    <scope>NUCLEOTIDE SEQUENCE [LARGE SCALE GENOMIC DNA]</scope>
    <source>
        <strain evidence="6 7">U0301</strain>
    </source>
</reference>
<dbReference type="Proteomes" id="UP000265509">
    <property type="component" value="Unassembled WGS sequence"/>
</dbReference>
<dbReference type="EMBL" id="QRAN01000030">
    <property type="protein sequence ID" value="RLQ20354.1"/>
    <property type="molecule type" value="Genomic_DNA"/>
</dbReference>
<dbReference type="PANTHER" id="PTHR42693">
    <property type="entry name" value="ARYLSULFATASE FAMILY MEMBER"/>
    <property type="match status" value="1"/>
</dbReference>
<dbReference type="Pfam" id="PF00884">
    <property type="entry name" value="Sulfatase"/>
    <property type="match status" value="1"/>
</dbReference>
<dbReference type="Gene3D" id="3.30.1120.10">
    <property type="match status" value="1"/>
</dbReference>
<dbReference type="PANTHER" id="PTHR42693:SF43">
    <property type="entry name" value="BLL2667 PROTEIN"/>
    <property type="match status" value="1"/>
</dbReference>
<evidence type="ECO:0000313" key="7">
    <source>
        <dbReference type="Proteomes" id="UP000265509"/>
    </source>
</evidence>
<feature type="domain" description="Sulfatase N-terminal" evidence="5">
    <location>
        <begin position="29"/>
        <end position="442"/>
    </location>
</feature>
<evidence type="ECO:0000256" key="1">
    <source>
        <dbReference type="ARBA" id="ARBA00008779"/>
    </source>
</evidence>
<evidence type="ECO:0000256" key="4">
    <source>
        <dbReference type="ARBA" id="ARBA00022837"/>
    </source>
</evidence>
<organism evidence="6 7">
    <name type="scientific">Seongchinamella sediminis</name>
    <dbReference type="NCBI Taxonomy" id="2283635"/>
    <lineage>
        <taxon>Bacteria</taxon>
        <taxon>Pseudomonadati</taxon>
        <taxon>Pseudomonadota</taxon>
        <taxon>Gammaproteobacteria</taxon>
        <taxon>Cellvibrionales</taxon>
        <taxon>Halieaceae</taxon>
        <taxon>Seongchinamella</taxon>
    </lineage>
</organism>
<name>A0A3L7DSE5_9GAMM</name>
<dbReference type="InterPro" id="IPR050738">
    <property type="entry name" value="Sulfatase"/>
</dbReference>
<dbReference type="GO" id="GO:0046872">
    <property type="term" value="F:metal ion binding"/>
    <property type="evidence" value="ECO:0007669"/>
    <property type="project" value="UniProtKB-KW"/>
</dbReference>
<sequence>MGTLLGASVQAATAVNTKISLRQAPDEAPNIVVVLLDDVGFGATATFGGPVNTPALATLADEGLRFNRFHTTAICSPTRASLLTGRDSHAANVGAVMNSASSLPGYQGILRQDTATVAEILRLQGYSTGAFGKWHLTPAWESTTAGPFDHWPTGVGFDRFYGFLGGETDQFEPTLYEGTTPVHRPAGENYHLTEDLVDHAIQWIRSIRSIKPGNPFFLYLAPGATHAPLQVADEWIERYRGAFDDGWDVMRTATLERQQALGIAPEDTVLTPRPSELPAWDSLSEEQRQVAVRLMETYAGFLEHTDVQIGRLVHALKSSGDFDNTLFVYIAGDNGSSAEGGLAGSINYMGSLQGIPETLEQQLAALDSIGSKTTYPQYPAGWAWALTSPFQWVKQVASHLGGTRVGTVISWPKTIGDQAGGLRNQFAHVNDITPTILDATGISMPEIVNGAAQRPMDGSSLLASLQSSGAPEHHRMQLFEVNGNRSLYHDGWIASAFHQRLPWSVGVRQKSSPMEEDRWELYDLREDYSQSRNLASEYPEKLAELQALFHQEAERLGILPLRSAMDTMKSHPVPDLRGDRTEFTFYAGTIGISESQAPFIFNRSWSLQALLRGDQPRGVVATMGGTVGGWSLFFDESGRPTFHYRSFERGEVTLRGKQAIQGASQIDLHFAYDGGGYARGGVFTLVVNGVEVDQGRIAVTPPAYFSIDETFDIGIDTGSPAGRYPEQSPLGYPFEGGQLDAVKIRLQ</sequence>
<keyword evidence="2" id="KW-0479">Metal-binding</keyword>
<comment type="caution">
    <text evidence="6">The sequence shown here is derived from an EMBL/GenBank/DDBJ whole genome shotgun (WGS) entry which is preliminary data.</text>
</comment>
<dbReference type="InterPro" id="IPR024607">
    <property type="entry name" value="Sulfatase_CS"/>
</dbReference>
<keyword evidence="7" id="KW-1185">Reference proteome</keyword>
<evidence type="ECO:0000313" key="6">
    <source>
        <dbReference type="EMBL" id="RLQ20354.1"/>
    </source>
</evidence>
<accession>A0A3L7DSE5</accession>
<dbReference type="Gene3D" id="3.40.720.10">
    <property type="entry name" value="Alkaline Phosphatase, subunit A"/>
    <property type="match status" value="1"/>
</dbReference>
<proteinExistence type="inferred from homology"/>
<dbReference type="CDD" id="cd16025">
    <property type="entry name" value="PAS_like"/>
    <property type="match status" value="1"/>
</dbReference>
<evidence type="ECO:0000256" key="3">
    <source>
        <dbReference type="ARBA" id="ARBA00022801"/>
    </source>
</evidence>
<keyword evidence="3" id="KW-0378">Hydrolase</keyword>
<dbReference type="GO" id="GO:0016787">
    <property type="term" value="F:hydrolase activity"/>
    <property type="evidence" value="ECO:0007669"/>
    <property type="project" value="UniProtKB-KW"/>
</dbReference>
<protein>
    <submittedName>
        <fullName evidence="6">Arylsulfatase</fullName>
    </submittedName>
</protein>
<dbReference type="SUPFAM" id="SSF53649">
    <property type="entry name" value="Alkaline phosphatase-like"/>
    <property type="match status" value="1"/>
</dbReference>